<proteinExistence type="predicted"/>
<accession>A0ABQ9XXZ4</accession>
<dbReference type="EMBL" id="JARBJD010000057">
    <property type="protein sequence ID" value="KAK2956332.1"/>
    <property type="molecule type" value="Genomic_DNA"/>
</dbReference>
<gene>
    <name evidence="1" type="ORF">BLNAU_8699</name>
</gene>
<organism evidence="1 2">
    <name type="scientific">Blattamonas nauphoetae</name>
    <dbReference type="NCBI Taxonomy" id="2049346"/>
    <lineage>
        <taxon>Eukaryota</taxon>
        <taxon>Metamonada</taxon>
        <taxon>Preaxostyla</taxon>
        <taxon>Oxymonadida</taxon>
        <taxon>Blattamonas</taxon>
    </lineage>
</organism>
<evidence type="ECO:0000313" key="1">
    <source>
        <dbReference type="EMBL" id="KAK2956332.1"/>
    </source>
</evidence>
<dbReference type="Proteomes" id="UP001281761">
    <property type="component" value="Unassembled WGS sequence"/>
</dbReference>
<comment type="caution">
    <text evidence="1">The sequence shown here is derived from an EMBL/GenBank/DDBJ whole genome shotgun (WGS) entry which is preliminary data.</text>
</comment>
<sequence>MVIVRKGISEWSGIIVAALTSKSSVLTIHTSCVVALAETGGKMCGRGVVRFLLDASLDSLLSSFSFLLALTSMSPRSILHFPSIQSPLSLSHSQQTASVPR</sequence>
<name>A0ABQ9XXZ4_9EUKA</name>
<keyword evidence="2" id="KW-1185">Reference proteome</keyword>
<reference evidence="1 2" key="1">
    <citation type="journal article" date="2022" name="bioRxiv">
        <title>Genomics of Preaxostyla Flagellates Illuminates Evolutionary Transitions and the Path Towards Mitochondrial Loss.</title>
        <authorList>
            <person name="Novak L.V.F."/>
            <person name="Treitli S.C."/>
            <person name="Pyrih J."/>
            <person name="Halakuc P."/>
            <person name="Pipaliya S.V."/>
            <person name="Vacek V."/>
            <person name="Brzon O."/>
            <person name="Soukal P."/>
            <person name="Eme L."/>
            <person name="Dacks J.B."/>
            <person name="Karnkowska A."/>
            <person name="Elias M."/>
            <person name="Hampl V."/>
        </authorList>
    </citation>
    <scope>NUCLEOTIDE SEQUENCE [LARGE SCALE GENOMIC DNA]</scope>
    <source>
        <strain evidence="1">NAU3</strain>
        <tissue evidence="1">Gut</tissue>
    </source>
</reference>
<protein>
    <submittedName>
        <fullName evidence="1">Uncharacterized protein</fullName>
    </submittedName>
</protein>
<evidence type="ECO:0000313" key="2">
    <source>
        <dbReference type="Proteomes" id="UP001281761"/>
    </source>
</evidence>